<keyword evidence="5" id="KW-1185">Reference proteome</keyword>
<feature type="region of interest" description="Disordered" evidence="2">
    <location>
        <begin position="379"/>
        <end position="465"/>
    </location>
</feature>
<feature type="compositionally biased region" description="Basic and acidic residues" evidence="2">
    <location>
        <begin position="580"/>
        <end position="590"/>
    </location>
</feature>
<dbReference type="InterPro" id="IPR050827">
    <property type="entry name" value="CRP1_MDG1_kinase"/>
</dbReference>
<evidence type="ECO:0000313" key="5">
    <source>
        <dbReference type="Proteomes" id="UP000293360"/>
    </source>
</evidence>
<evidence type="ECO:0000259" key="3">
    <source>
        <dbReference type="Pfam" id="PF16561"/>
    </source>
</evidence>
<dbReference type="GO" id="GO:0031588">
    <property type="term" value="C:nucleotide-activated protein kinase complex"/>
    <property type="evidence" value="ECO:0007669"/>
    <property type="project" value="TreeGrafter"/>
</dbReference>
<comment type="similarity">
    <text evidence="1">Belongs to the CRP1/MDG1 family.</text>
</comment>
<feature type="region of interest" description="Disordered" evidence="2">
    <location>
        <begin position="253"/>
        <end position="324"/>
    </location>
</feature>
<feature type="compositionally biased region" description="Basic and acidic residues" evidence="2">
    <location>
        <begin position="174"/>
        <end position="183"/>
    </location>
</feature>
<dbReference type="PANTHER" id="PTHR10343">
    <property type="entry name" value="5'-AMP-ACTIVATED PROTEIN KINASE , BETA SUBUNIT"/>
    <property type="match status" value="1"/>
</dbReference>
<dbReference type="GO" id="GO:0019901">
    <property type="term" value="F:protein kinase binding"/>
    <property type="evidence" value="ECO:0007669"/>
    <property type="project" value="TreeGrafter"/>
</dbReference>
<feature type="compositionally biased region" description="Basic and acidic residues" evidence="2">
    <location>
        <begin position="267"/>
        <end position="279"/>
    </location>
</feature>
<name>A0A4Q4TDU9_9PEZI</name>
<dbReference type="InterPro" id="IPR014756">
    <property type="entry name" value="Ig_E-set"/>
</dbReference>
<dbReference type="GO" id="GO:0007165">
    <property type="term" value="P:signal transduction"/>
    <property type="evidence" value="ECO:0007669"/>
    <property type="project" value="TreeGrafter"/>
</dbReference>
<evidence type="ECO:0000256" key="2">
    <source>
        <dbReference type="SAM" id="MobiDB-lite"/>
    </source>
</evidence>
<feature type="compositionally biased region" description="Low complexity" evidence="2">
    <location>
        <begin position="541"/>
        <end position="556"/>
    </location>
</feature>
<dbReference type="Pfam" id="PF16561">
    <property type="entry name" value="AMPK1_CBM"/>
    <property type="match status" value="1"/>
</dbReference>
<dbReference type="InterPro" id="IPR032640">
    <property type="entry name" value="AMPK1_CBM"/>
</dbReference>
<dbReference type="OrthoDB" id="5873279at2759"/>
<dbReference type="Proteomes" id="UP000293360">
    <property type="component" value="Unassembled WGS sequence"/>
</dbReference>
<organism evidence="4 5">
    <name type="scientific">Monosporascus ibericus</name>
    <dbReference type="NCBI Taxonomy" id="155417"/>
    <lineage>
        <taxon>Eukaryota</taxon>
        <taxon>Fungi</taxon>
        <taxon>Dikarya</taxon>
        <taxon>Ascomycota</taxon>
        <taxon>Pezizomycotina</taxon>
        <taxon>Sordariomycetes</taxon>
        <taxon>Xylariomycetidae</taxon>
        <taxon>Xylariales</taxon>
        <taxon>Xylariales incertae sedis</taxon>
        <taxon>Monosporascus</taxon>
    </lineage>
</organism>
<gene>
    <name evidence="4" type="ORF">DL764_005162</name>
</gene>
<dbReference type="CDD" id="cd02859">
    <property type="entry name" value="E_set_AMPKbeta_like_N"/>
    <property type="match status" value="1"/>
</dbReference>
<dbReference type="PANTHER" id="PTHR10343:SF81">
    <property type="entry name" value="CRUCIFORM DNA-RECOGNIZING PROTEIN 1-RELATED"/>
    <property type="match status" value="1"/>
</dbReference>
<accession>A0A4Q4TDU9</accession>
<dbReference type="InterPro" id="IPR013783">
    <property type="entry name" value="Ig-like_fold"/>
</dbReference>
<dbReference type="GO" id="GO:0005634">
    <property type="term" value="C:nucleus"/>
    <property type="evidence" value="ECO:0007669"/>
    <property type="project" value="TreeGrafter"/>
</dbReference>
<feature type="compositionally biased region" description="Basic and acidic residues" evidence="2">
    <location>
        <begin position="433"/>
        <end position="449"/>
    </location>
</feature>
<evidence type="ECO:0000313" key="4">
    <source>
        <dbReference type="EMBL" id="RYP03403.1"/>
    </source>
</evidence>
<dbReference type="EMBL" id="QJNU01000261">
    <property type="protein sequence ID" value="RYP03403.1"/>
    <property type="molecule type" value="Genomic_DNA"/>
</dbReference>
<proteinExistence type="inferred from homology"/>
<feature type="compositionally biased region" description="Basic and acidic residues" evidence="2">
    <location>
        <begin position="529"/>
        <end position="540"/>
    </location>
</feature>
<dbReference type="AlphaFoldDB" id="A0A4Q4TDU9"/>
<dbReference type="STRING" id="155417.A0A4Q4TDU9"/>
<evidence type="ECO:0000256" key="1">
    <source>
        <dbReference type="ARBA" id="ARBA00038216"/>
    </source>
</evidence>
<reference evidence="4 5" key="1">
    <citation type="submission" date="2018-06" db="EMBL/GenBank/DDBJ databases">
        <title>Complete Genomes of Monosporascus.</title>
        <authorList>
            <person name="Robinson A.J."/>
            <person name="Natvig D.O."/>
        </authorList>
    </citation>
    <scope>NUCLEOTIDE SEQUENCE [LARGE SCALE GENOMIC DNA]</scope>
    <source>
        <strain evidence="4 5">CBS 110550</strain>
    </source>
</reference>
<sequence length="612" mass="63584">MGTFVFKWDHPASEVYVTGTFDDWNKTEQLDKVGDHFEKNVTLSDASKKIYYKFVVDGNWVTDHTAPKEIDESGNENNILEPKDIVTEQPVATAMMSSAAPDSTTAALAAGAPLEKKDEEGSDLPGTFPVTPAAELGINPMPAAPGALNPITLAPGEKIPEAVSAESTTTNVKLDPESYEKSDSLPGGIVPFSSAAPESTTTVLAAGAPIESNVPEIVKASQEKAHVDPEASAVQEEVGEKAAVERELLEKVEEAPATAENAVVPEVVKDSQEKAHVEPEASAVPEEVQGKATVENELLGELREAPTTSEGTTGKGTEKTEDTVNLNEAIDTVAGAATAAGGAAVAAAVTAKDTIAEKAVDVAATAQATATDAATGLPATIKEKLPEPVQSAMGGTEKEETREEVSHGLPSKVKESIVEAEKAPEAAANTEAVIEKKEAEAELLKEVKPTKATGDPEDVSAEVPLGVKDSIVGAGKDPEAAANTEAVVEKKEVEAELLEKVKPTEAAGEPSKTETPAAETKAEAPVTEAKVDEAVAEVKTETATAEPKAEAAPAETNGASAVTDSTTPAKPAETTATSSADKREESPTKTEKKKKNRLSAMFSKLRGKVSHK</sequence>
<protein>
    <recommendedName>
        <fullName evidence="3">AMP-activated protein kinase glycogen-binding domain-containing protein</fullName>
    </recommendedName>
</protein>
<feature type="region of interest" description="Disordered" evidence="2">
    <location>
        <begin position="162"/>
        <end position="186"/>
    </location>
</feature>
<comment type="caution">
    <text evidence="4">The sequence shown here is derived from an EMBL/GenBank/DDBJ whole genome shotgun (WGS) entry which is preliminary data.</text>
</comment>
<dbReference type="SUPFAM" id="SSF81296">
    <property type="entry name" value="E set domains"/>
    <property type="match status" value="1"/>
</dbReference>
<dbReference type="GO" id="GO:0005737">
    <property type="term" value="C:cytoplasm"/>
    <property type="evidence" value="ECO:0007669"/>
    <property type="project" value="TreeGrafter"/>
</dbReference>
<feature type="domain" description="AMP-activated protein kinase glycogen-binding" evidence="3">
    <location>
        <begin position="4"/>
        <end position="81"/>
    </location>
</feature>
<dbReference type="Gene3D" id="2.60.40.10">
    <property type="entry name" value="Immunoglobulins"/>
    <property type="match status" value="1"/>
</dbReference>
<feature type="compositionally biased region" description="Basic and acidic residues" evidence="2">
    <location>
        <begin position="396"/>
        <end position="424"/>
    </location>
</feature>
<feature type="compositionally biased region" description="Low complexity" evidence="2">
    <location>
        <begin position="565"/>
        <end position="579"/>
    </location>
</feature>
<feature type="region of interest" description="Disordered" evidence="2">
    <location>
        <begin position="498"/>
        <end position="612"/>
    </location>
</feature>
<feature type="compositionally biased region" description="Low complexity" evidence="2">
    <location>
        <begin position="513"/>
        <end position="528"/>
    </location>
</feature>